<evidence type="ECO:0000313" key="6">
    <source>
        <dbReference type="Proteomes" id="UP000829999"/>
    </source>
</evidence>
<accession>A0A9R0EDA0</accession>
<keyword evidence="1" id="KW-0479">Metal-binding</keyword>
<dbReference type="Pfam" id="PF00078">
    <property type="entry name" value="RVT_1"/>
    <property type="match status" value="1"/>
</dbReference>
<feature type="region of interest" description="Disordered" evidence="3">
    <location>
        <begin position="191"/>
        <end position="224"/>
    </location>
</feature>
<dbReference type="InterPro" id="IPR001878">
    <property type="entry name" value="Znf_CCHC"/>
</dbReference>
<dbReference type="GO" id="GO:0003676">
    <property type="term" value="F:nucleic acid binding"/>
    <property type="evidence" value="ECO:0007669"/>
    <property type="project" value="InterPro"/>
</dbReference>
<feature type="region of interest" description="Disordered" evidence="3">
    <location>
        <begin position="239"/>
        <end position="259"/>
    </location>
</feature>
<dbReference type="CDD" id="cd09077">
    <property type="entry name" value="R1-I-EN"/>
    <property type="match status" value="1"/>
</dbReference>
<evidence type="ECO:0000259" key="4">
    <source>
        <dbReference type="PROSITE" id="PS50158"/>
    </source>
</evidence>
<name>A0A9R0EDA0_SPOFR</name>
<feature type="compositionally biased region" description="Polar residues" evidence="3">
    <location>
        <begin position="17"/>
        <end position="27"/>
    </location>
</feature>
<dbReference type="GO" id="GO:0008270">
    <property type="term" value="F:zinc ion binding"/>
    <property type="evidence" value="ECO:0007669"/>
    <property type="project" value="UniProtKB-KW"/>
</dbReference>
<dbReference type="PROSITE" id="PS50158">
    <property type="entry name" value="ZF_CCHC"/>
    <property type="match status" value="1"/>
</dbReference>
<dbReference type="Gene3D" id="4.10.60.10">
    <property type="entry name" value="Zinc finger, CCHC-type"/>
    <property type="match status" value="1"/>
</dbReference>
<feature type="region of interest" description="Disordered" evidence="3">
    <location>
        <begin position="1"/>
        <end position="87"/>
    </location>
</feature>
<dbReference type="GeneID" id="126912869"/>
<dbReference type="SUPFAM" id="SSF57756">
    <property type="entry name" value="Retrovirus zinc finger-like domains"/>
    <property type="match status" value="1"/>
</dbReference>
<evidence type="ECO:0000256" key="3">
    <source>
        <dbReference type="SAM" id="MobiDB-lite"/>
    </source>
</evidence>
<feature type="compositionally biased region" description="Basic residues" evidence="3">
    <location>
        <begin position="213"/>
        <end position="224"/>
    </location>
</feature>
<dbReference type="RefSeq" id="XP_050563144.1">
    <property type="nucleotide sequence ID" value="XM_050707187.1"/>
</dbReference>
<dbReference type="SUPFAM" id="SSF56672">
    <property type="entry name" value="DNA/RNA polymerases"/>
    <property type="match status" value="1"/>
</dbReference>
<dbReference type="SUPFAM" id="SSF56219">
    <property type="entry name" value="DNase I-like"/>
    <property type="match status" value="1"/>
</dbReference>
<sequence>MDIVTKKTLKDDDKEVQSMSRKSSSCPGTKGRTTRSNFKRPATPMGGVASDSGESDCSLMSSVSQMSTASVTTRARKRSRTTTRSAQDAVGILPGSEKEALERLAKENTDLRSQVASLKEAVAGLKNQLNLLSQQGATQTLQVSGSPVPGSLAPDTEAQLRRSIAIEVGTMMDAKLAALEGRLLPEKSVRPALASDARRPLASKPVQADATAKKKAKKKKRKKKEINAITPIVVAASPARMPTSAAKDGQPGTANSQDNTTWSLVVGRKAKKANAPQPIASSASNAQVKLLKKPSVKLPKVPASAAITIGIREGATTGLGEVLAEARRRINLSEFGITGDSCREKRAADGGIVFMISGEDSSSKADRLAIRMREVLGEFEVQIGRPTKMAEARVMDLNDAVTPDEVAAAIARAGGCSTAEIKIGEIRRPPSSLGHVWVRGPLVAMKKLASTKRMPLGWTSVRVEVLEPRRMMCYRCFEPGHVRRMCTSSVDRSSQCYVCGGAHKAQTVAKEITRDVSCTSKCWHPRGNGHVTFPALKVLQCNLNHCRSAQNLFLQTVAEWSVALAVVAEPYGLQDHPRWFRDTVDSVAVYWAGVSGDPHCTLLDRGQGIVAVEWGSIAVVGCYVSPNISLQDFERYLDGVANCIRHKCSPRPVLILGDFNAHSRAWGNRRDRPRGHVVQDWAASLDLRLINQGSIATCVRWQGESIVDLTWASPSLAPRIMNWRVAEEMVTLSDHRHIVFDVAPCPSESQSRPSTNPPARRWALKKLDREMLIAAANVVAWPGDSSHGISPDPEGEAAWFRDKMASICDASMPRVKCNQRPRAAYWWSADIAHLRSVCLRHRRQFQRTRRRRQPSATEEQITAAYRAYREATMALQHAIADAKSRSWRELLEGLNRDPWGRPYRLVMGKLRPWVPPITETMDPDLLERVINTLFPVVRDSPSLPLPSSDWSPDLGVTEGELDRAVRRLSARNTAPGPDGVHGRVWVLAVDALGDRLRRLFNSCLESGVFPARWKEAGLVLLKKQGRPADSPSAYRPICLLDEISKLFERVIAERLVGHLSRVGPDLSDHQYGFRQQRSTIDAILRVRSLSDQAVSQGRVALAISLDIVNAFNSLPWKAIREALVYHRIPPYLQNIIGAYLCDRHIRYVGRGGSVQRREITCGVPQGSVLGPLLWNLAYDAVLRVELPADVHVICYADDTLVMASGTNFEDTIRLSELGVAKVVASIRGLGLEIAPHKTEALWFHKLPKTREPPSSSVYVGDAHVQVGRYIKYLGLTLDGRWGFEEHFERLVPRVEKAVGALHRLLPNIGGPREERKIAIRIARGYRTVSFEAATLLARFPPLDILADMDAKVYDQIRTVRRNGGSVPGVAFTCSGATTVQPLLRRMAMDMEYVSHELRRASRKAARDHCATVFPEVARWALRVATLCTRRHKIPVESLVM</sequence>
<organism evidence="6 7">
    <name type="scientific">Spodoptera frugiperda</name>
    <name type="common">Fall armyworm</name>
    <dbReference type="NCBI Taxonomy" id="7108"/>
    <lineage>
        <taxon>Eukaryota</taxon>
        <taxon>Metazoa</taxon>
        <taxon>Ecdysozoa</taxon>
        <taxon>Arthropoda</taxon>
        <taxon>Hexapoda</taxon>
        <taxon>Insecta</taxon>
        <taxon>Pterygota</taxon>
        <taxon>Neoptera</taxon>
        <taxon>Endopterygota</taxon>
        <taxon>Lepidoptera</taxon>
        <taxon>Glossata</taxon>
        <taxon>Ditrysia</taxon>
        <taxon>Noctuoidea</taxon>
        <taxon>Noctuidae</taxon>
        <taxon>Amphipyrinae</taxon>
        <taxon>Spodoptera</taxon>
    </lineage>
</organism>
<evidence type="ECO:0000256" key="2">
    <source>
        <dbReference type="SAM" id="Coils"/>
    </source>
</evidence>
<dbReference type="InterPro" id="IPR036875">
    <property type="entry name" value="Znf_CCHC_sf"/>
</dbReference>
<evidence type="ECO:0000259" key="5">
    <source>
        <dbReference type="PROSITE" id="PS50878"/>
    </source>
</evidence>
<dbReference type="InterPro" id="IPR000477">
    <property type="entry name" value="RT_dom"/>
</dbReference>
<gene>
    <name evidence="7" type="primary">LOC126912869</name>
</gene>
<keyword evidence="1" id="KW-0863">Zinc-finger</keyword>
<protein>
    <submittedName>
        <fullName evidence="7">Uncharacterized protein LOC126912869</fullName>
    </submittedName>
</protein>
<dbReference type="Proteomes" id="UP000829999">
    <property type="component" value="Chromosome 31"/>
</dbReference>
<feature type="compositionally biased region" description="Basic and acidic residues" evidence="3">
    <location>
        <begin position="1"/>
        <end position="16"/>
    </location>
</feature>
<dbReference type="GO" id="GO:0071897">
    <property type="term" value="P:DNA biosynthetic process"/>
    <property type="evidence" value="ECO:0007669"/>
    <property type="project" value="UniProtKB-ARBA"/>
</dbReference>
<dbReference type="OrthoDB" id="415822at2759"/>
<feature type="coiled-coil region" evidence="2">
    <location>
        <begin position="101"/>
        <end position="135"/>
    </location>
</feature>
<proteinExistence type="predicted"/>
<feature type="domain" description="Reverse transcriptase" evidence="5">
    <location>
        <begin position="1002"/>
        <end position="1277"/>
    </location>
</feature>
<keyword evidence="6" id="KW-1185">Reference proteome</keyword>
<dbReference type="InterPro" id="IPR036691">
    <property type="entry name" value="Endo/exonu/phosph_ase_sf"/>
</dbReference>
<feature type="domain" description="CCHC-type" evidence="4">
    <location>
        <begin position="473"/>
        <end position="488"/>
    </location>
</feature>
<dbReference type="PROSITE" id="PS50878">
    <property type="entry name" value="RT_POL"/>
    <property type="match status" value="1"/>
</dbReference>
<dbReference type="Gene3D" id="3.60.10.10">
    <property type="entry name" value="Endonuclease/exonuclease/phosphatase"/>
    <property type="match status" value="1"/>
</dbReference>
<keyword evidence="1" id="KW-0862">Zinc</keyword>
<dbReference type="InterPro" id="IPR043502">
    <property type="entry name" value="DNA/RNA_pol_sf"/>
</dbReference>
<reference evidence="7" key="1">
    <citation type="submission" date="2025-08" db="UniProtKB">
        <authorList>
            <consortium name="RefSeq"/>
        </authorList>
    </citation>
    <scope>IDENTIFICATION</scope>
    <source>
        <tissue evidence="7">Whole larval tissue</tissue>
    </source>
</reference>
<dbReference type="Pfam" id="PF14529">
    <property type="entry name" value="Exo_endo_phos_2"/>
    <property type="match status" value="1"/>
</dbReference>
<dbReference type="CDD" id="cd01650">
    <property type="entry name" value="RT_nLTR_like"/>
    <property type="match status" value="1"/>
</dbReference>
<dbReference type="InterPro" id="IPR005135">
    <property type="entry name" value="Endo/exonuclease/phosphatase"/>
</dbReference>
<dbReference type="GO" id="GO:0003824">
    <property type="term" value="F:catalytic activity"/>
    <property type="evidence" value="ECO:0007669"/>
    <property type="project" value="InterPro"/>
</dbReference>
<evidence type="ECO:0000256" key="1">
    <source>
        <dbReference type="PROSITE-ProRule" id="PRU00047"/>
    </source>
</evidence>
<dbReference type="PANTHER" id="PTHR19446">
    <property type="entry name" value="REVERSE TRANSCRIPTASES"/>
    <property type="match status" value="1"/>
</dbReference>
<evidence type="ECO:0000313" key="7">
    <source>
        <dbReference type="RefSeq" id="XP_050563144.1"/>
    </source>
</evidence>
<keyword evidence="2" id="KW-0175">Coiled coil</keyword>